<feature type="domain" description="Dynein heavy chain 3 AAA+ lid" evidence="25">
    <location>
        <begin position="2227"/>
        <end position="2308"/>
    </location>
</feature>
<organism evidence="28 29">
    <name type="scientific">Catenaria anguillulae PL171</name>
    <dbReference type="NCBI Taxonomy" id="765915"/>
    <lineage>
        <taxon>Eukaryota</taxon>
        <taxon>Fungi</taxon>
        <taxon>Fungi incertae sedis</taxon>
        <taxon>Blastocladiomycota</taxon>
        <taxon>Blastocladiomycetes</taxon>
        <taxon>Blastocladiales</taxon>
        <taxon>Catenariaceae</taxon>
        <taxon>Catenaria</taxon>
    </lineage>
</organism>
<keyword evidence="13" id="KW-0969">Cilium</keyword>
<evidence type="ECO:0000259" key="20">
    <source>
        <dbReference type="Pfam" id="PF12774"/>
    </source>
</evidence>
<evidence type="ECO:0000256" key="14">
    <source>
        <dbReference type="ARBA" id="ARBA00023175"/>
    </source>
</evidence>
<comment type="similarity">
    <text evidence="3">Belongs to the dynein heavy chain family.</text>
</comment>
<dbReference type="FunFam" id="1.20.920.20:FF:000001">
    <property type="entry name" value="dynein heavy chain 2, axonemal"/>
    <property type="match status" value="1"/>
</dbReference>
<dbReference type="Pfam" id="PF08393">
    <property type="entry name" value="DHC_N2"/>
    <property type="match status" value="1"/>
</dbReference>
<evidence type="ECO:0000259" key="19">
    <source>
        <dbReference type="Pfam" id="PF08393"/>
    </source>
</evidence>
<keyword evidence="11" id="KW-0243">Dynein</keyword>
<evidence type="ECO:0000256" key="2">
    <source>
        <dbReference type="ARBA" id="ARBA00004430"/>
    </source>
</evidence>
<dbReference type="Proteomes" id="UP000193411">
    <property type="component" value="Unassembled WGS sequence"/>
</dbReference>
<dbReference type="FunFam" id="1.10.8.710:FF:000004">
    <property type="entry name" value="Dynein axonemal heavy chain 6"/>
    <property type="match status" value="1"/>
</dbReference>
<evidence type="ECO:0000256" key="8">
    <source>
        <dbReference type="ARBA" id="ARBA00022741"/>
    </source>
</evidence>
<dbReference type="InterPro" id="IPR041466">
    <property type="entry name" value="Dynein_AAA5_ext"/>
</dbReference>
<keyword evidence="14" id="KW-0505">Motor protein</keyword>
<dbReference type="Gene3D" id="1.20.1270.280">
    <property type="match status" value="1"/>
</dbReference>
<evidence type="ECO:0000313" key="28">
    <source>
        <dbReference type="EMBL" id="ORZ30920.1"/>
    </source>
</evidence>
<dbReference type="FunFam" id="1.20.920.30:FF:000005">
    <property type="entry name" value="Dynein, axonemal, heavy chain 2"/>
    <property type="match status" value="1"/>
</dbReference>
<dbReference type="FunFam" id="1.20.1270.280:FF:000001">
    <property type="entry name" value="dynein heavy chain 7, axonemal"/>
    <property type="match status" value="1"/>
</dbReference>
<dbReference type="STRING" id="765915.A0A1Y2H8L7"/>
<dbReference type="FunFam" id="1.10.8.720:FF:000001">
    <property type="entry name" value="dynein heavy chain 7, axonemal"/>
    <property type="match status" value="1"/>
</dbReference>
<dbReference type="FunFam" id="3.40.50.300:FF:000044">
    <property type="entry name" value="Dynein heavy chain 5, axonemal"/>
    <property type="match status" value="1"/>
</dbReference>
<dbReference type="Gene3D" id="1.20.58.1120">
    <property type="match status" value="1"/>
</dbReference>
<dbReference type="FunFam" id="1.10.287.2620:FF:000002">
    <property type="entry name" value="Dynein heavy chain 2, axonemal"/>
    <property type="match status" value="1"/>
</dbReference>
<feature type="domain" description="Dynein heavy chain hydrolytic ATP-binding dynein motor region" evidence="20">
    <location>
        <begin position="1416"/>
        <end position="1742"/>
    </location>
</feature>
<dbReference type="OrthoDB" id="447173at2759"/>
<protein>
    <submittedName>
        <fullName evidence="28">Dynein heavy chain and region D6 of dynein motor-domain-containing protein</fullName>
    </submittedName>
</protein>
<dbReference type="InterPro" id="IPR043160">
    <property type="entry name" value="Dynein_C_barrel"/>
</dbReference>
<evidence type="ECO:0000259" key="18">
    <source>
        <dbReference type="Pfam" id="PF03028"/>
    </source>
</evidence>
<dbReference type="InterPro" id="IPR024317">
    <property type="entry name" value="Dynein_heavy_chain_D4_dom"/>
</dbReference>
<dbReference type="InterPro" id="IPR042228">
    <property type="entry name" value="Dynein_linker_3"/>
</dbReference>
<evidence type="ECO:0000256" key="3">
    <source>
        <dbReference type="ARBA" id="ARBA00008887"/>
    </source>
</evidence>
<dbReference type="Pfam" id="PF03028">
    <property type="entry name" value="Dynein_heavy"/>
    <property type="match status" value="1"/>
</dbReference>
<dbReference type="InterPro" id="IPR041658">
    <property type="entry name" value="AAA_lid_11"/>
</dbReference>
<keyword evidence="15" id="KW-0206">Cytoskeleton</keyword>
<dbReference type="InterPro" id="IPR043157">
    <property type="entry name" value="Dynein_AAA1S"/>
</dbReference>
<evidence type="ECO:0000256" key="12">
    <source>
        <dbReference type="ARBA" id="ARBA00023054"/>
    </source>
</evidence>
<reference evidence="28 29" key="1">
    <citation type="submission" date="2016-07" db="EMBL/GenBank/DDBJ databases">
        <title>Pervasive Adenine N6-methylation of Active Genes in Fungi.</title>
        <authorList>
            <consortium name="DOE Joint Genome Institute"/>
            <person name="Mondo S.J."/>
            <person name="Dannebaum R.O."/>
            <person name="Kuo R.C."/>
            <person name="Labutti K."/>
            <person name="Haridas S."/>
            <person name="Kuo A."/>
            <person name="Salamov A."/>
            <person name="Ahrendt S.R."/>
            <person name="Lipzen A."/>
            <person name="Sullivan W."/>
            <person name="Andreopoulos W.B."/>
            <person name="Clum A."/>
            <person name="Lindquist E."/>
            <person name="Daum C."/>
            <person name="Ramamoorthy G.K."/>
            <person name="Gryganskyi A."/>
            <person name="Culley D."/>
            <person name="Magnuson J.K."/>
            <person name="James T.Y."/>
            <person name="O'Malley M.A."/>
            <person name="Stajich J.E."/>
            <person name="Spatafora J.W."/>
            <person name="Visel A."/>
            <person name="Grigoriev I.V."/>
        </authorList>
    </citation>
    <scope>NUCLEOTIDE SEQUENCE [LARGE SCALE GENOMIC DNA]</scope>
    <source>
        <strain evidence="28 29">PL171</strain>
    </source>
</reference>
<keyword evidence="6" id="KW-0493">Microtubule</keyword>
<dbReference type="PANTHER" id="PTHR22878">
    <property type="entry name" value="DYNEIN HEAVY CHAIN 6, AXONEMAL-LIKE-RELATED"/>
    <property type="match status" value="1"/>
</dbReference>
<gene>
    <name evidence="28" type="ORF">BCR44DRAFT_1516639</name>
</gene>
<dbReference type="PANTHER" id="PTHR22878:SF73">
    <property type="entry name" value="DYNEIN AXONEMAL HEAVY CHAIN 1"/>
    <property type="match status" value="1"/>
</dbReference>
<keyword evidence="29" id="KW-1185">Reference proteome</keyword>
<proteinExistence type="inferred from homology"/>
<keyword evidence="7" id="KW-0677">Repeat</keyword>
<dbReference type="FunFam" id="3.40.50.300:FF:002141">
    <property type="entry name" value="Dynein heavy chain"/>
    <property type="match status" value="1"/>
</dbReference>
<dbReference type="FunFam" id="1.20.58.1120:FF:000005">
    <property type="entry name" value="Dynein, axonemal, heavy chain 12"/>
    <property type="match status" value="1"/>
</dbReference>
<dbReference type="GO" id="GO:0045505">
    <property type="term" value="F:dynein intermediate chain binding"/>
    <property type="evidence" value="ECO:0007669"/>
    <property type="project" value="InterPro"/>
</dbReference>
<dbReference type="Gene3D" id="1.20.920.20">
    <property type="match status" value="1"/>
</dbReference>
<keyword evidence="9" id="KW-0067">ATP-binding</keyword>
<dbReference type="Pfam" id="PF12780">
    <property type="entry name" value="AAA_8"/>
    <property type="match status" value="1"/>
</dbReference>
<evidence type="ECO:0000256" key="4">
    <source>
        <dbReference type="ARBA" id="ARBA00011655"/>
    </source>
</evidence>
<dbReference type="FunFam" id="3.40.50.300:FF:001145">
    <property type="entry name" value="Putative dynein heavy chain"/>
    <property type="match status" value="1"/>
</dbReference>
<dbReference type="InterPro" id="IPR041589">
    <property type="entry name" value="DNAH3_AAA_lid_1"/>
</dbReference>
<dbReference type="Pfam" id="PF12775">
    <property type="entry name" value="AAA_7"/>
    <property type="match status" value="1"/>
</dbReference>
<evidence type="ECO:0000256" key="17">
    <source>
        <dbReference type="SAM" id="Coils"/>
    </source>
</evidence>
<dbReference type="InterPro" id="IPR042219">
    <property type="entry name" value="AAA_lid_11_sf"/>
</dbReference>
<dbReference type="GO" id="GO:0031514">
    <property type="term" value="C:motile cilium"/>
    <property type="evidence" value="ECO:0007669"/>
    <property type="project" value="UniProtKB-SubCell"/>
</dbReference>
<evidence type="ECO:0000256" key="11">
    <source>
        <dbReference type="ARBA" id="ARBA00023017"/>
    </source>
</evidence>
<comment type="subcellular location">
    <subcellularLocation>
        <location evidence="1">Cell projection</location>
        <location evidence="1">Cilium</location>
        <location evidence="1">Flagellum</location>
    </subcellularLocation>
    <subcellularLocation>
        <location evidence="2">Cytoplasm</location>
        <location evidence="2">Cytoskeleton</location>
        <location evidence="2">Cilium axoneme</location>
    </subcellularLocation>
</comment>
<dbReference type="InterPro" id="IPR035699">
    <property type="entry name" value="AAA_6"/>
</dbReference>
<evidence type="ECO:0000256" key="10">
    <source>
        <dbReference type="ARBA" id="ARBA00022846"/>
    </source>
</evidence>
<dbReference type="GO" id="GO:0070286">
    <property type="term" value="P:axonemal dynein complex assembly"/>
    <property type="evidence" value="ECO:0007669"/>
    <property type="project" value="UniProtKB-ARBA"/>
</dbReference>
<dbReference type="InterPro" id="IPR041228">
    <property type="entry name" value="Dynein_C"/>
</dbReference>
<evidence type="ECO:0000259" key="22">
    <source>
        <dbReference type="Pfam" id="PF12780"/>
    </source>
</evidence>
<sequence>MPPLPGTFSNLRASHAVLPSLGLSAPAPLASANDLTNANTIDTSLLITSRSIGRPLSREHSSIETLDAPSPLAAAAGGDQAADENLTLEPKVIRPFQPRPGETPRRVEMSASAGYLRRKMSRQFSNLQTSLPLHAFDNTDFEARHYMEWLNMDKPAIHVFKKLVPRIEAVSDSSSVLPASVPVPAHVYFEGNWQSKTAHVTGYDTVKDLWRVEVSNEAETVTVLLPRIFIHFLAEDARVFAHRIAHALHAYREACSLLKLAIFTESMPPLSSSSLAPSTLASIAARATRRLDPRVVTALALNNPKTTPPILTHLRTQCNQAYATATKAMALTRELAHPAQAPKYSYLALTLPESLVDPIASLAHAQQARINKHLLLVTETLGTEPLDKRRAHFAFTSFLTKPAVLTTWRDVRTLCAQVAETAPLLVATATPAANGASTGVIVKTMRIDELEAEQAAHMALQRTWIHSEWAVSVQRTVEQGLAQVGKGWYNTGVSSYEVYAMSRLRGLLTAIRFCMQDAIRSLVMRSLAAYIGMLKGVPGTKPLLHLDLVFRDGAIVYDVPWATVEAALLGLVDKALGVCEGIPDLEPRVLKHLFWATKPVLASPARGEEVVQRTRDTAKQVLDELRQALEAHRRQFDGHLPLLQIQVATFAAEYEAGNKTVADMEADMAKFQWEWEVLDKQLAAPSVVGNIVSVHCDVLRKELKKDLSKVVLEILARRTAKQALAISAQFNKMAARCKEKPVKAEELGELREYVAGVPALVAELQTQMEAMMHDFGVLDKYKYELANDDFKAKWAAYAWPLQMDKLLKQAEENLATDEQNFIRNLQSDQELFKEKLHHLSGVIADFAHHADLARLAEIVAEVQKVGLELKEAQALAQLYNARERLFNMPVTNYDEVMALIKDFDPYKTLWTSAADWIKWKGGWLNGNFLDLVAEEVEKNLMGAWRAMFKTVKTFKHSPGCLAVATQLKDEMDAFKPSLPLIQALRNPGMRDRHWDKLAEMLGTNGIRPTQATTLADLLKMQLMDKMDVLSKVSEEAGKEYAIEAALDKMENEWKSVVLEVLPYRETGTFIMKLADETTRLLDDHLKPFAERITLWESKLRVMQEVLEEWTMCQRQWMYLEPIFGSADIVRQLPQESKRFAAVDKTWRKAMANAQAHPGVVETCSDAKLLDSFREANKLLEMVAKGLSAYLESKRIAFPRFFFLSDDELLQILSQTRDPTAVQPHLRKTFENMTELKFSGKDNLITAMYSSDGECVEFNEPFYPVGNVEDWLLKVEATMKSSLRHVLKMAIADYPVKKREQWVLDWPGQLVIAGSQVYFTQAVTQAIEQGMLREMYASQLQALDGLVSLVRGDLSPIARSSIGALIVIDVHARDLVRQLMENNIDNPNDFEWISQLRYYWEADEDLHVRIVNAHFKYGYEYLGNNGRLVITPLTDRCYLTLTAAMHLGMGGAPAGPAGTGKTETTKDLAKALAKQCVVFNCSDQLDYLAMAKFFKGLSSSGAWACFDEFNRIDIEVLSVIAQQITTIQKAVAAGMSKFVFEGVELKLDPTNAIFITMNPGYAGRTELPDNLKALFRPVAMMIPDYAMIGEISLFSFGFSEAKVLAQKMVATFRLSSEQLSSQDHYDFGMRAVKTVISAAGNLKRQYPDSPEDLLLLRALCDVNVPKFLAEDVPLFHGIISDLFPGIPMPKSDHGALLEALAKVCVKSHLMPEESFLGKCLQMYDTINVRHGMMLVGPTGGGKTSCYRMLRDALGEAGICKVRVDALNPKSITMGQLYGEFDEQTHEWTDGILSSMVRDGAADTSPDRKWYIFDGPVDAMWIETMNTVLDDNKKLCLTSGEIIKLIPTQTLIFEVDNLAHASPATVSRCGMVYMEPGALGLLPLVKRWVSRRALPETISQPLVQLYQKHGFLAIEFTRRSIKEPVATTDGSLLESSLKIVGAMLDKIKTEEDANAPIKHLESIFYFSLVWSAGATADGPSRAKFSAWMQGIISNLPQSGLLHDFRYDLETAKWVPWMEGSGPGRNGMMVATMDTIRHEYLLDLLLHAECPVLCTGPTGTGKTVAVQEKIMRRMAENFSPIIVNFSARTSANQTQDLLDSKMEKRRKGVYGPPLGKKLVIFIDDLNMPQMESTGAQPPIELIRQWMDYGGWFDRKQVGKFMELVDIVFVAAMGPPGGGRNPVTQRLTRHFNLLSFVEMDNASLSHIFTTILSTVTSSHNDFAPDFAKKMVSASIAVYNTLRQELLPTPSKSHYTYNLRDLSKVFQGILMANHKTIESADDFVLLWLHESQRVFADRLVDTNDRTWFRNLIQKTMANHLEMRWEEVVKVEPILFGDYLVPGADPKQYVQVKDLKKLVKLTEEYLEDYNNQVSKPMKLVMFLDAIEHVSRICRILRQPGGNALLLGVGGSGRQSLARLACHMEEYECIQVEISKNYGQNEWKEDLKRVLFRAGMDAQPVVFLYCDTQVFQESCVEDVNNLLNAGDVPNSTQMTIWTNLPGHAPNYQDAGQIATKENMFSTYLNRVRENVHIVFCMSPIGDAFRNRLRMFPSLVNCCTIDWFTMWPEEALRSVAANAMAEVADLGTEVILEGIVTLCVVMHESVRDKCVEFRQQLGRNNYITPRRTSSYSPCASLTQRTATGLDKLLNATKEVQVLQEELEAMQPMLLQTSQETEFAMKKIAADKIKAEEIRTVVQREETEASKKAEETKNIADDAQRDLDEALPALAAALESLNSLSKNDVIEVRSMQRPPEGVKLVMEAVCIMKGLKPKKVDGDKPGKKVDDYWEVGKSMLSEPAKFLDSLMTFDKDNIPEAVVTKIKPYIDNPDFAVEVISKVSKAATSICAWVRAMEKYYWVSRSIEPKRARLKEAQDSLEVTLKTVAELRQKLKEAEININEMEKKYLESVAKKEELGRKVASATSSSVLQNIVGDVLLAAGTIAYLGPFTTEYRQALLKEWGLCLSKLGIPHSPTTSLMEVLGDSSVVRTWEIAGLPKDSLSRENALISFNSRRWSLFIDPQGQANKWVRNMEKDNGLDIIKLSDRDYLRTLENSIRFGKPCLLENVEEKLDAALEPVLLRQTFKQNGNTVIKLGDNVLPYHNDFKLYITTKLPNPHYSPEISAIVTLLNFTLAASGLEDQLLAIVVANERPDLEEAKNQLMLTNAQMKKELQEIEDKILYLLSSVQGSPVDDERLIDTLAASKLTSSEITAKVAQAEITERDIDSTRLGYVPVAVRTRILFFCITEMSRIDPMYQYSLGWFMNIFSSALKMSEKSTDLAQRLSNIIEYFTFSLYSNVCRSLFERHKLLFSFLLGVRILLNDNKVNIDDFKFLVTGSAPTPGGGGASGNGGGGSGGHGGKVQAVLPNPAKEWLTEMSWTDIQTLGHLESYSGIAEDFCLQPNEYRRLFDSPTPHLEPLPGQWDTKLDQFQKLLLYRCICPDRMVAAIQQFVGKTLGDRFIEPQTSEFSALYKESSPWTPLIFVLSPGADPANNLYKFAEEMKFTKKLQSVSLGQGQGPRAEALLREGMEKGLWVLLQNCHLAPSWMPSLDKLVDAITPDKVHRDFRLWLTSMPTPKFPVSILQNGVKMTIEPPNGIKANLLRTYASLNDEFLEDCTKAQEWKKLLFALALFHAILQERRKFGPLGWNISYEFTEGDHRICVRQLQMFLNEYKEIPYKVLNYTTWSVNYGGRVTDDWDRRLIMNILADYYNPQALIDGYKFSPTCDIYSQLPATNINGYRAYIRSLPLNDPTDIFCMHSNANISFAQKQTFTLFETLTTLMPRSGGGKGGSSREEQLVGVCESIVTRVSRPLDVEAVMKKYPTDYKESMSTVLVQEVVRYNRVLKLVHSSLQDLIKACKGVVVMSEQLDAMANSMSVNQVPGNWAARAYPSLKPLGSWVNDLVARIDFLKQWIDHGIPSVFWISGLYFPQAFLTGTMQNYARKYQIPIDKLAYGFHVVKEPWESIKKRPEDGCYIRGLLIEGARWDADAQALAESRPKELYTTWLSFGCCPCKIGQSPKRASTIALSTRRSLGQSHWIKRGVALVCSGNW</sequence>
<dbReference type="Pfam" id="PF12774">
    <property type="entry name" value="AAA_6"/>
    <property type="match status" value="1"/>
</dbReference>
<dbReference type="GO" id="GO:0008569">
    <property type="term" value="F:minus-end-directed microtubule motor activity"/>
    <property type="evidence" value="ECO:0007669"/>
    <property type="project" value="InterPro"/>
</dbReference>
<dbReference type="Pfam" id="PF17857">
    <property type="entry name" value="AAA_lid_1"/>
    <property type="match status" value="1"/>
</dbReference>
<keyword evidence="12 17" id="KW-0175">Coiled coil</keyword>
<dbReference type="Gene3D" id="3.40.50.300">
    <property type="entry name" value="P-loop containing nucleotide triphosphate hydrolases"/>
    <property type="match status" value="5"/>
</dbReference>
<feature type="coiled-coil region" evidence="17">
    <location>
        <begin position="3141"/>
        <end position="3168"/>
    </location>
</feature>
<dbReference type="Pfam" id="PF18198">
    <property type="entry name" value="AAA_lid_11"/>
    <property type="match status" value="1"/>
</dbReference>
<evidence type="ECO:0000256" key="13">
    <source>
        <dbReference type="ARBA" id="ARBA00023069"/>
    </source>
</evidence>
<keyword evidence="10" id="KW-0282">Flagellum</keyword>
<evidence type="ECO:0000256" key="5">
    <source>
        <dbReference type="ARBA" id="ARBA00022490"/>
    </source>
</evidence>
<feature type="domain" description="Dynein heavy chain AAA lid" evidence="26">
    <location>
        <begin position="3611"/>
        <end position="3750"/>
    </location>
</feature>
<dbReference type="Gene3D" id="1.10.8.720">
    <property type="entry name" value="Region D6 of dynein motor"/>
    <property type="match status" value="1"/>
</dbReference>
<keyword evidence="16" id="KW-0966">Cell projection</keyword>
<evidence type="ECO:0000256" key="15">
    <source>
        <dbReference type="ARBA" id="ARBA00023212"/>
    </source>
</evidence>
<dbReference type="Gene3D" id="3.10.490.20">
    <property type="match status" value="1"/>
</dbReference>
<dbReference type="Gene3D" id="3.20.180.20">
    <property type="entry name" value="Dynein heavy chain, N-terminal domain 2"/>
    <property type="match status" value="1"/>
</dbReference>
<keyword evidence="5" id="KW-0963">Cytoplasm</keyword>
<dbReference type="GO" id="GO:0051959">
    <property type="term" value="F:dynein light intermediate chain binding"/>
    <property type="evidence" value="ECO:0007669"/>
    <property type="project" value="InterPro"/>
</dbReference>
<evidence type="ECO:0000259" key="27">
    <source>
        <dbReference type="Pfam" id="PF18199"/>
    </source>
</evidence>
<feature type="domain" description="Dynein heavy chain AAA 5 extension" evidence="24">
    <location>
        <begin position="1911"/>
        <end position="2016"/>
    </location>
</feature>
<evidence type="ECO:0000259" key="24">
    <source>
        <dbReference type="Pfam" id="PF17852"/>
    </source>
</evidence>
<dbReference type="Gene3D" id="1.10.472.130">
    <property type="match status" value="1"/>
</dbReference>
<dbReference type="FunFam" id="1.20.140.100:FF:000001">
    <property type="entry name" value="dynein heavy chain 17, axonemal"/>
    <property type="match status" value="1"/>
</dbReference>
<evidence type="ECO:0000256" key="6">
    <source>
        <dbReference type="ARBA" id="ARBA00022701"/>
    </source>
</evidence>
<dbReference type="FunFam" id="3.20.180.20:FF:000003">
    <property type="entry name" value="Dynein heavy chain 12, axonemal"/>
    <property type="match status" value="1"/>
</dbReference>
<dbReference type="InterPro" id="IPR026983">
    <property type="entry name" value="DHC"/>
</dbReference>
<accession>A0A1Y2H8L7</accession>
<dbReference type="GO" id="GO:0060294">
    <property type="term" value="P:cilium movement involved in cell motility"/>
    <property type="evidence" value="ECO:0007669"/>
    <property type="project" value="UniProtKB-ARBA"/>
</dbReference>
<dbReference type="FunFam" id="1.10.8.1220:FF:000001">
    <property type="entry name" value="Dynein axonemal heavy chain 5"/>
    <property type="match status" value="1"/>
</dbReference>
<dbReference type="Pfam" id="PF12777">
    <property type="entry name" value="MT"/>
    <property type="match status" value="1"/>
</dbReference>
<dbReference type="InterPro" id="IPR013602">
    <property type="entry name" value="Dynein_heavy_linker"/>
</dbReference>
<feature type="coiled-coil region" evidence="17">
    <location>
        <begin position="2861"/>
        <end position="2909"/>
    </location>
</feature>
<dbReference type="GO" id="GO:0005524">
    <property type="term" value="F:ATP binding"/>
    <property type="evidence" value="ECO:0007669"/>
    <property type="project" value="UniProtKB-KW"/>
</dbReference>
<dbReference type="InterPro" id="IPR042222">
    <property type="entry name" value="Dynein_2_N"/>
</dbReference>
<feature type="domain" description="Dynein heavy chain linker" evidence="19">
    <location>
        <begin position="899"/>
        <end position="1288"/>
    </location>
</feature>
<name>A0A1Y2H8L7_9FUNG</name>
<feature type="domain" description="Dynein heavy chain region D6 P-loop" evidence="18">
    <location>
        <begin position="3466"/>
        <end position="3579"/>
    </location>
</feature>
<feature type="domain" description="Dynein heavy chain AAA module D4" evidence="22">
    <location>
        <begin position="2371"/>
        <end position="2618"/>
    </location>
</feature>
<evidence type="ECO:0000313" key="29">
    <source>
        <dbReference type="Proteomes" id="UP000193411"/>
    </source>
</evidence>
<dbReference type="Gene3D" id="6.10.140.1060">
    <property type="match status" value="1"/>
</dbReference>
<evidence type="ECO:0000256" key="9">
    <source>
        <dbReference type="ARBA" id="ARBA00022840"/>
    </source>
</evidence>
<evidence type="ECO:0000256" key="7">
    <source>
        <dbReference type="ARBA" id="ARBA00022737"/>
    </source>
</evidence>
<dbReference type="EMBL" id="MCFL01000072">
    <property type="protein sequence ID" value="ORZ30920.1"/>
    <property type="molecule type" value="Genomic_DNA"/>
</dbReference>
<dbReference type="Gene3D" id="1.10.287.2620">
    <property type="match status" value="1"/>
</dbReference>
<dbReference type="Pfam" id="PF18199">
    <property type="entry name" value="Dynein_C"/>
    <property type="match status" value="1"/>
</dbReference>
<feature type="domain" description="Dynein heavy chain C-terminal" evidence="27">
    <location>
        <begin position="3756"/>
        <end position="4035"/>
    </location>
</feature>
<dbReference type="Gene3D" id="1.10.8.1220">
    <property type="match status" value="1"/>
</dbReference>
<dbReference type="FunFam" id="3.40.50.300:FF:000362">
    <property type="entry name" value="Dynein, axonemal, heavy chain 6"/>
    <property type="match status" value="1"/>
</dbReference>
<evidence type="ECO:0000256" key="1">
    <source>
        <dbReference type="ARBA" id="ARBA00004230"/>
    </source>
</evidence>
<dbReference type="Gene3D" id="1.20.920.30">
    <property type="match status" value="1"/>
</dbReference>
<dbReference type="InterPro" id="IPR027417">
    <property type="entry name" value="P-loop_NTPase"/>
</dbReference>
<dbReference type="GO" id="GO:0005874">
    <property type="term" value="C:microtubule"/>
    <property type="evidence" value="ECO:0007669"/>
    <property type="project" value="UniProtKB-KW"/>
</dbReference>
<feature type="domain" description="Dynein heavy chain coiled coil stalk" evidence="21">
    <location>
        <begin position="2632"/>
        <end position="2906"/>
    </location>
</feature>
<comment type="subunit">
    <text evidence="4">Consists of at least two heavy chains and a number of intermediate and light chains.</text>
</comment>
<evidence type="ECO:0000256" key="16">
    <source>
        <dbReference type="ARBA" id="ARBA00023273"/>
    </source>
</evidence>
<evidence type="ECO:0000259" key="25">
    <source>
        <dbReference type="Pfam" id="PF17857"/>
    </source>
</evidence>
<evidence type="ECO:0000259" key="21">
    <source>
        <dbReference type="Pfam" id="PF12777"/>
    </source>
</evidence>
<dbReference type="GO" id="GO:0005858">
    <property type="term" value="C:axonemal dynein complex"/>
    <property type="evidence" value="ECO:0007669"/>
    <property type="project" value="UniProtKB-ARBA"/>
</dbReference>
<dbReference type="Gene3D" id="1.20.140.100">
    <property type="entry name" value="Dynein heavy chain, N-terminal domain 2"/>
    <property type="match status" value="1"/>
</dbReference>
<dbReference type="Pfam" id="PF12781">
    <property type="entry name" value="AAA_9"/>
    <property type="match status" value="1"/>
</dbReference>
<dbReference type="Pfam" id="PF17852">
    <property type="entry name" value="Dynein_AAA_lid"/>
    <property type="match status" value="1"/>
</dbReference>
<dbReference type="SUPFAM" id="SSF52540">
    <property type="entry name" value="P-loop containing nucleoside triphosphate hydrolases"/>
    <property type="match status" value="4"/>
</dbReference>
<comment type="caution">
    <text evidence="28">The sequence shown here is derived from an EMBL/GenBank/DDBJ whole genome shotgun (WGS) entry which is preliminary data.</text>
</comment>
<evidence type="ECO:0000259" key="23">
    <source>
        <dbReference type="Pfam" id="PF12781"/>
    </source>
</evidence>
<keyword evidence="8" id="KW-0547">Nucleotide-binding</keyword>
<dbReference type="InterPro" id="IPR004273">
    <property type="entry name" value="Dynein_heavy_D6_P-loop"/>
</dbReference>
<dbReference type="InterPro" id="IPR024743">
    <property type="entry name" value="Dynein_HC_stalk"/>
</dbReference>
<dbReference type="Gene3D" id="1.10.8.710">
    <property type="match status" value="1"/>
</dbReference>
<dbReference type="InterPro" id="IPR035706">
    <property type="entry name" value="AAA_9"/>
</dbReference>
<evidence type="ECO:0000259" key="26">
    <source>
        <dbReference type="Pfam" id="PF18198"/>
    </source>
</evidence>
<feature type="domain" description="Dynein heavy chain ATP-binding dynein motor region" evidence="23">
    <location>
        <begin position="2979"/>
        <end position="3200"/>
    </location>
</feature>